<dbReference type="Proteomes" id="UP000259173">
    <property type="component" value="Unassembled WGS sequence"/>
</dbReference>
<dbReference type="EMBL" id="DMBR01000272">
    <property type="protein sequence ID" value="HAE94688.1"/>
    <property type="molecule type" value="Genomic_DNA"/>
</dbReference>
<protein>
    <recommendedName>
        <fullName evidence="1">Penicillin-binding protein transpeptidase domain-containing protein</fullName>
    </recommendedName>
</protein>
<dbReference type="SUPFAM" id="SSF56601">
    <property type="entry name" value="beta-lactamase/transpeptidase-like"/>
    <property type="match status" value="1"/>
</dbReference>
<dbReference type="Gene3D" id="3.40.710.10">
    <property type="entry name" value="DD-peptidase/beta-lactamase superfamily"/>
    <property type="match status" value="1"/>
</dbReference>
<evidence type="ECO:0000313" key="3">
    <source>
        <dbReference type="Proteomes" id="UP000259173"/>
    </source>
</evidence>
<accession>A0A3B9L1A4</accession>
<dbReference type="InterPro" id="IPR012338">
    <property type="entry name" value="Beta-lactam/transpept-like"/>
</dbReference>
<gene>
    <name evidence="2" type="ORF">DCG65_09015</name>
</gene>
<comment type="caution">
    <text evidence="2">The sequence shown here is derived from an EMBL/GenBank/DDBJ whole genome shotgun (WGS) entry which is preliminary data.</text>
</comment>
<sequence>MAFLAAFSSFANGGERVQPTLIMDATRERPEPVRVMSALTAEIVNVMMREAVV</sequence>
<evidence type="ECO:0000313" key="2">
    <source>
        <dbReference type="EMBL" id="HAE94688.1"/>
    </source>
</evidence>
<organism evidence="2 3">
    <name type="scientific">Hyphomonas atlantica</name>
    <dbReference type="NCBI Taxonomy" id="1280948"/>
    <lineage>
        <taxon>Bacteria</taxon>
        <taxon>Pseudomonadati</taxon>
        <taxon>Pseudomonadota</taxon>
        <taxon>Alphaproteobacteria</taxon>
        <taxon>Hyphomonadales</taxon>
        <taxon>Hyphomonadaceae</taxon>
        <taxon>Hyphomonas</taxon>
    </lineage>
</organism>
<dbReference type="GO" id="GO:0008658">
    <property type="term" value="F:penicillin binding"/>
    <property type="evidence" value="ECO:0007669"/>
    <property type="project" value="InterPro"/>
</dbReference>
<dbReference type="InterPro" id="IPR001460">
    <property type="entry name" value="PCN-bd_Tpept"/>
</dbReference>
<evidence type="ECO:0000259" key="1">
    <source>
        <dbReference type="Pfam" id="PF00905"/>
    </source>
</evidence>
<name>A0A3B9L1A4_9PROT</name>
<reference evidence="2 3" key="1">
    <citation type="journal article" date="2018" name="Nat. Biotechnol.">
        <title>A standardized bacterial taxonomy based on genome phylogeny substantially revises the tree of life.</title>
        <authorList>
            <person name="Parks D.H."/>
            <person name="Chuvochina M."/>
            <person name="Waite D.W."/>
            <person name="Rinke C."/>
            <person name="Skarshewski A."/>
            <person name="Chaumeil P.A."/>
            <person name="Hugenholtz P."/>
        </authorList>
    </citation>
    <scope>NUCLEOTIDE SEQUENCE [LARGE SCALE GENOMIC DNA]</scope>
    <source>
        <strain evidence="2">UBA8557</strain>
    </source>
</reference>
<dbReference type="AlphaFoldDB" id="A0A3B9L1A4"/>
<feature type="non-terminal residue" evidence="2">
    <location>
        <position position="53"/>
    </location>
</feature>
<feature type="domain" description="Penicillin-binding protein transpeptidase" evidence="1">
    <location>
        <begin position="4"/>
        <end position="52"/>
    </location>
</feature>
<dbReference type="Pfam" id="PF00905">
    <property type="entry name" value="Transpeptidase"/>
    <property type="match status" value="1"/>
</dbReference>
<proteinExistence type="predicted"/>